<gene>
    <name evidence="5" type="ORF">COV72_02210</name>
</gene>
<keyword evidence="3 4" id="KW-0804">Transcription</keyword>
<proteinExistence type="inferred from homology"/>
<evidence type="ECO:0000256" key="3">
    <source>
        <dbReference type="ARBA" id="ARBA00023163"/>
    </source>
</evidence>
<dbReference type="InterPro" id="IPR036388">
    <property type="entry name" value="WH-like_DNA-bd_sf"/>
</dbReference>
<dbReference type="SUPFAM" id="SSF46785">
    <property type="entry name" value="Winged helix' DNA-binding domain"/>
    <property type="match status" value="1"/>
</dbReference>
<dbReference type="CDD" id="cd00090">
    <property type="entry name" value="HTH_ARSR"/>
    <property type="match status" value="1"/>
</dbReference>
<dbReference type="EMBL" id="PCWA01000030">
    <property type="protein sequence ID" value="PIQ89650.1"/>
    <property type="molecule type" value="Genomic_DNA"/>
</dbReference>
<keyword evidence="1 4" id="KW-0805">Transcription regulation</keyword>
<comment type="caution">
    <text evidence="5">The sequence shown here is derived from an EMBL/GenBank/DDBJ whole genome shotgun (WGS) entry which is preliminary data.</text>
</comment>
<evidence type="ECO:0000256" key="1">
    <source>
        <dbReference type="ARBA" id="ARBA00023015"/>
    </source>
</evidence>
<keyword evidence="2 4" id="KW-0238">DNA-binding</keyword>
<protein>
    <recommendedName>
        <fullName evidence="4">HTH-type transcriptional regulator</fullName>
    </recommendedName>
</protein>
<dbReference type="InterPro" id="IPR052362">
    <property type="entry name" value="HTH-GbsR_regulator"/>
</dbReference>
<dbReference type="InterPro" id="IPR036390">
    <property type="entry name" value="WH_DNA-bd_sf"/>
</dbReference>
<reference evidence="5 6" key="1">
    <citation type="submission" date="2017-09" db="EMBL/GenBank/DDBJ databases">
        <title>Depth-based differentiation of microbial function through sediment-hosted aquifers and enrichment of novel symbionts in the deep terrestrial subsurface.</title>
        <authorList>
            <person name="Probst A.J."/>
            <person name="Ladd B."/>
            <person name="Jarett J.K."/>
            <person name="Geller-Mcgrath D.E."/>
            <person name="Sieber C.M."/>
            <person name="Emerson J.B."/>
            <person name="Anantharaman K."/>
            <person name="Thomas B.C."/>
            <person name="Malmstrom R."/>
            <person name="Stieglmeier M."/>
            <person name="Klingl A."/>
            <person name="Woyke T."/>
            <person name="Ryan C.M."/>
            <person name="Banfield J.F."/>
        </authorList>
    </citation>
    <scope>NUCLEOTIDE SEQUENCE [LARGE SCALE GENOMIC DNA]</scope>
    <source>
        <strain evidence="5">CG11_big_fil_rev_8_21_14_0_20_42_13</strain>
    </source>
</reference>
<dbReference type="GO" id="GO:0003677">
    <property type="term" value="F:DNA binding"/>
    <property type="evidence" value="ECO:0007669"/>
    <property type="project" value="UniProtKB-UniRule"/>
</dbReference>
<dbReference type="PANTHER" id="PTHR38465">
    <property type="entry name" value="HTH-TYPE TRANSCRIPTIONAL REGULATOR MJ1563-RELATED"/>
    <property type="match status" value="1"/>
</dbReference>
<dbReference type="GO" id="GO:0006355">
    <property type="term" value="P:regulation of DNA-templated transcription"/>
    <property type="evidence" value="ECO:0007669"/>
    <property type="project" value="UniProtKB-ARBA"/>
</dbReference>
<evidence type="ECO:0000256" key="4">
    <source>
        <dbReference type="PIRNR" id="PIRNR006707"/>
    </source>
</evidence>
<comment type="similarity">
    <text evidence="4">Belongs to the GbsR family.</text>
</comment>
<dbReference type="Proteomes" id="UP000229641">
    <property type="component" value="Unassembled WGS sequence"/>
</dbReference>
<dbReference type="PANTHER" id="PTHR38465:SF1">
    <property type="entry name" value="HTH-TYPE TRANSCRIPTIONAL REGULATOR MJ1563-RELATED"/>
    <property type="match status" value="1"/>
</dbReference>
<dbReference type="InterPro" id="IPR026282">
    <property type="entry name" value="MJ1563"/>
</dbReference>
<accession>A0A2H0LYZ5</accession>
<dbReference type="InterPro" id="IPR011991">
    <property type="entry name" value="ArsR-like_HTH"/>
</dbReference>
<dbReference type="AlphaFoldDB" id="A0A2H0LYZ5"/>
<sequence length="164" mass="18383">MNGKLAIAQDRFIEGISRIADTFGLNRFVIQLYALLYLRDKPLSLDEMAGALGVSKGNVSVNIRELEKWGAVRNIWVKGSRKDYYQAEPDIKKVFVNKIASAVEKRSEEISSLLDEFGRILNSANGDLNGEEEKLAATYAKKLNEIKRVRDTVVSAAGMMRKIM</sequence>
<evidence type="ECO:0000256" key="2">
    <source>
        <dbReference type="ARBA" id="ARBA00023125"/>
    </source>
</evidence>
<organism evidence="5 6">
    <name type="scientific">Candidatus Ghiorseimicrobium undicola</name>
    <dbReference type="NCBI Taxonomy" id="1974746"/>
    <lineage>
        <taxon>Bacteria</taxon>
        <taxon>Pseudomonadati</taxon>
        <taxon>Candidatus Omnitrophota</taxon>
        <taxon>Candidatus Ghiorseimicrobium</taxon>
    </lineage>
</organism>
<evidence type="ECO:0000313" key="5">
    <source>
        <dbReference type="EMBL" id="PIQ89650.1"/>
    </source>
</evidence>
<dbReference type="Gene3D" id="1.10.10.10">
    <property type="entry name" value="Winged helix-like DNA-binding domain superfamily/Winged helix DNA-binding domain"/>
    <property type="match status" value="1"/>
</dbReference>
<name>A0A2H0LYZ5_9BACT</name>
<dbReference type="PIRSF" id="PIRSF006707">
    <property type="entry name" value="MJ1563"/>
    <property type="match status" value="1"/>
</dbReference>
<evidence type="ECO:0000313" key="6">
    <source>
        <dbReference type="Proteomes" id="UP000229641"/>
    </source>
</evidence>